<keyword evidence="5 6" id="KW-0472">Membrane</keyword>
<evidence type="ECO:0000256" key="6">
    <source>
        <dbReference type="SAM" id="Phobius"/>
    </source>
</evidence>
<name>A0A0U1QNT0_9BACL</name>
<dbReference type="AlphaFoldDB" id="A0A0U1QNT0"/>
<feature type="transmembrane region" description="Helical" evidence="6">
    <location>
        <begin position="136"/>
        <end position="156"/>
    </location>
</feature>
<dbReference type="PANTHER" id="PTHR30238:SF4">
    <property type="entry name" value="SLL1022 PROTEIN"/>
    <property type="match status" value="1"/>
</dbReference>
<sequence length="232" mass="25060">MELFTMAFWSSLIVIVGIDLFLAGDNAVVIALAARKLPNHQRGKAIVLGAAGAVILRAIATILVVYLLMIPGLHFIGGLLLVWIAYRLLVPEEKSSKEVKAQTSLWGAVRTIVIADALMGLDNVLAVAGAAQNDPLLVIIGLLISIPLLMGGSAVILKLMDRFSWLIYVGAGILAMTAARMLFAEPLVKDWLGHWSVWLEWPVVAVVVAAVLGLGWMSQKRISRQHDQNQAV</sequence>
<organism evidence="7 8">
    <name type="scientific">Sporolactobacillus inulinus CASD</name>
    <dbReference type="NCBI Taxonomy" id="1069536"/>
    <lineage>
        <taxon>Bacteria</taxon>
        <taxon>Bacillati</taxon>
        <taxon>Bacillota</taxon>
        <taxon>Bacilli</taxon>
        <taxon>Bacillales</taxon>
        <taxon>Sporolactobacillaceae</taxon>
        <taxon>Sporolactobacillus</taxon>
    </lineage>
</organism>
<feature type="transmembrane region" description="Helical" evidence="6">
    <location>
        <begin position="195"/>
        <end position="216"/>
    </location>
</feature>
<dbReference type="PANTHER" id="PTHR30238">
    <property type="entry name" value="MEMBRANE BOUND PREDICTED REDOX MODULATOR"/>
    <property type="match status" value="1"/>
</dbReference>
<comment type="similarity">
    <text evidence="2">Belongs to the TerC family.</text>
</comment>
<evidence type="ECO:0000313" key="7">
    <source>
        <dbReference type="EMBL" id="KLI02458.1"/>
    </source>
</evidence>
<dbReference type="NCBIfam" id="TIGR03717">
    <property type="entry name" value="R_switched_YjbE"/>
    <property type="match status" value="1"/>
</dbReference>
<evidence type="ECO:0000313" key="8">
    <source>
        <dbReference type="Proteomes" id="UP000035553"/>
    </source>
</evidence>
<evidence type="ECO:0000256" key="4">
    <source>
        <dbReference type="ARBA" id="ARBA00022989"/>
    </source>
</evidence>
<dbReference type="GO" id="GO:0016020">
    <property type="term" value="C:membrane"/>
    <property type="evidence" value="ECO:0007669"/>
    <property type="project" value="UniProtKB-SubCell"/>
</dbReference>
<dbReference type="EMBL" id="AFVQ02000099">
    <property type="protein sequence ID" value="KLI02458.1"/>
    <property type="molecule type" value="Genomic_DNA"/>
</dbReference>
<comment type="caution">
    <text evidence="7">The sequence shown here is derived from an EMBL/GenBank/DDBJ whole genome shotgun (WGS) entry which is preliminary data.</text>
</comment>
<dbReference type="Pfam" id="PF03741">
    <property type="entry name" value="TerC"/>
    <property type="match status" value="1"/>
</dbReference>
<evidence type="ECO:0000256" key="3">
    <source>
        <dbReference type="ARBA" id="ARBA00022692"/>
    </source>
</evidence>
<comment type="subcellular location">
    <subcellularLocation>
        <location evidence="1">Membrane</location>
        <topology evidence="1">Multi-pass membrane protein</topology>
    </subcellularLocation>
</comment>
<proteinExistence type="inferred from homology"/>
<feature type="transmembrane region" description="Helical" evidence="6">
    <location>
        <begin position="45"/>
        <end position="67"/>
    </location>
</feature>
<reference evidence="7 8" key="1">
    <citation type="journal article" date="2011" name="J. Bacteriol.">
        <title>Draft genome sequence of Sporolactobacillus inulinus strain CASD, an efficient D-lactic acid-producing bacterium with high-concentration lactate tolerance capability.</title>
        <authorList>
            <person name="Yu B."/>
            <person name="Su F."/>
            <person name="Wang L."/>
            <person name="Xu K."/>
            <person name="Zhao B."/>
            <person name="Xu P."/>
        </authorList>
    </citation>
    <scope>NUCLEOTIDE SEQUENCE [LARGE SCALE GENOMIC DNA]</scope>
    <source>
        <strain evidence="7 8">CASD</strain>
    </source>
</reference>
<feature type="transmembrane region" description="Helical" evidence="6">
    <location>
        <begin position="163"/>
        <end position="183"/>
    </location>
</feature>
<evidence type="ECO:0000256" key="5">
    <source>
        <dbReference type="ARBA" id="ARBA00023136"/>
    </source>
</evidence>
<keyword evidence="3 6" id="KW-0812">Transmembrane</keyword>
<feature type="transmembrane region" description="Helical" evidence="6">
    <location>
        <begin position="6"/>
        <end position="33"/>
    </location>
</feature>
<gene>
    <name evidence="7" type="ORF">SINU_07955</name>
</gene>
<dbReference type="InterPro" id="IPR022301">
    <property type="entry name" value="Integral_membrane_YjbE"/>
</dbReference>
<dbReference type="Proteomes" id="UP000035553">
    <property type="component" value="Unassembled WGS sequence"/>
</dbReference>
<keyword evidence="8" id="KW-1185">Reference proteome</keyword>
<feature type="transmembrane region" description="Helical" evidence="6">
    <location>
        <begin position="73"/>
        <end position="90"/>
    </location>
</feature>
<dbReference type="SUPFAM" id="SSF103473">
    <property type="entry name" value="MFS general substrate transporter"/>
    <property type="match status" value="1"/>
</dbReference>
<protein>
    <submittedName>
        <fullName evidence="7">Membrane protein</fullName>
    </submittedName>
</protein>
<dbReference type="InterPro" id="IPR036259">
    <property type="entry name" value="MFS_trans_sf"/>
</dbReference>
<keyword evidence="4 6" id="KW-1133">Transmembrane helix</keyword>
<evidence type="ECO:0000256" key="2">
    <source>
        <dbReference type="ARBA" id="ARBA00007511"/>
    </source>
</evidence>
<dbReference type="InterPro" id="IPR005496">
    <property type="entry name" value="Integral_membrane_TerC"/>
</dbReference>
<dbReference type="RefSeq" id="WP_047035070.1">
    <property type="nucleotide sequence ID" value="NZ_AFVQ02000099.1"/>
</dbReference>
<accession>A0A0U1QNT0</accession>
<dbReference type="OrthoDB" id="5295733at2"/>
<evidence type="ECO:0000256" key="1">
    <source>
        <dbReference type="ARBA" id="ARBA00004141"/>
    </source>
</evidence>